<comment type="subcellular location">
    <subcellularLocation>
        <location evidence="2">Cell membrane</location>
        <topology evidence="2">Multi-pass membrane protein</topology>
    </subcellularLocation>
</comment>
<dbReference type="SUPFAM" id="SSF55785">
    <property type="entry name" value="PYP-like sensor domain (PAS domain)"/>
    <property type="match status" value="1"/>
</dbReference>
<dbReference type="InterPro" id="IPR000014">
    <property type="entry name" value="PAS"/>
</dbReference>
<evidence type="ECO:0000256" key="10">
    <source>
        <dbReference type="ARBA" id="ARBA00022840"/>
    </source>
</evidence>
<keyword evidence="12" id="KW-0902">Two-component regulatory system</keyword>
<evidence type="ECO:0000256" key="8">
    <source>
        <dbReference type="ARBA" id="ARBA00022741"/>
    </source>
</evidence>
<gene>
    <name evidence="16" type="ORF">KGQ19_43670</name>
</gene>
<protein>
    <recommendedName>
        <fullName evidence="3">histidine kinase</fullName>
        <ecNumber evidence="3">2.7.13.3</ecNumber>
    </recommendedName>
</protein>
<dbReference type="InterPro" id="IPR050428">
    <property type="entry name" value="TCS_sensor_his_kinase"/>
</dbReference>
<dbReference type="SUPFAM" id="SSF55874">
    <property type="entry name" value="ATPase domain of HSP90 chaperone/DNA topoisomerase II/histidine kinase"/>
    <property type="match status" value="1"/>
</dbReference>
<dbReference type="InterPro" id="IPR003594">
    <property type="entry name" value="HATPase_dom"/>
</dbReference>
<evidence type="ECO:0000256" key="9">
    <source>
        <dbReference type="ARBA" id="ARBA00022777"/>
    </source>
</evidence>
<accession>A0ABS5L6F0</accession>
<evidence type="ECO:0000256" key="2">
    <source>
        <dbReference type="ARBA" id="ARBA00004651"/>
    </source>
</evidence>
<dbReference type="Pfam" id="PF14689">
    <property type="entry name" value="SPOB_a"/>
    <property type="match status" value="1"/>
</dbReference>
<evidence type="ECO:0000256" key="4">
    <source>
        <dbReference type="ARBA" id="ARBA00022475"/>
    </source>
</evidence>
<dbReference type="SMART" id="SM00091">
    <property type="entry name" value="PAS"/>
    <property type="match status" value="1"/>
</dbReference>
<keyword evidence="5" id="KW-0597">Phosphoprotein</keyword>
<dbReference type="InterPro" id="IPR005467">
    <property type="entry name" value="His_kinase_dom"/>
</dbReference>
<evidence type="ECO:0000256" key="12">
    <source>
        <dbReference type="ARBA" id="ARBA00023012"/>
    </source>
</evidence>
<keyword evidence="17" id="KW-1185">Reference proteome</keyword>
<dbReference type="Gene3D" id="3.30.565.10">
    <property type="entry name" value="Histidine kinase-like ATPase, C-terminal domain"/>
    <property type="match status" value="1"/>
</dbReference>
<proteinExistence type="predicted"/>
<dbReference type="Gene3D" id="1.10.287.130">
    <property type="match status" value="1"/>
</dbReference>
<evidence type="ECO:0000256" key="1">
    <source>
        <dbReference type="ARBA" id="ARBA00000085"/>
    </source>
</evidence>
<feature type="domain" description="Histidine kinase" evidence="15">
    <location>
        <begin position="419"/>
        <end position="535"/>
    </location>
</feature>
<dbReference type="InterPro" id="IPR036890">
    <property type="entry name" value="HATPase_C_sf"/>
</dbReference>
<evidence type="ECO:0000313" key="16">
    <source>
        <dbReference type="EMBL" id="MBS2553774.1"/>
    </source>
</evidence>
<comment type="catalytic activity">
    <reaction evidence="1">
        <text>ATP + protein L-histidine = ADP + protein N-phospho-L-histidine.</text>
        <dbReference type="EC" id="2.7.13.3"/>
    </reaction>
</comment>
<dbReference type="InterPro" id="IPR035965">
    <property type="entry name" value="PAS-like_dom_sf"/>
</dbReference>
<sequence length="551" mass="58707">MRRVSGRRLSSQIFVSQVSILLAVVLVGFGLFAVQERKQVDRQYMDEALQIAQTVADTPQVRTCIDFPSPNCDGTLQDIAYRLERDTKTDYVVIVDKNGIRHTHPETAERGQSIGEPLVTAPNVRIDHGSVGTSVNGRVPLYGPLGDQVGEVSVGRKVASVTPIFIGQLPVYAAWFGAALGVGALASYGLARRLKRRTFGLELDEIAKLLQEREAVLHGIREGMIAFDRAGRVTMVNDEARRLLGLPMFGGVGGFLEDVVPAGRLQDLLSGEIEGKDQVVLTDDYYLTVNRMPVTLAGKPHGAVVTLRDRTELSGLLRELDSVTSLTDALRAQQHEFSNRMHTVAGLLELGEPDEALRYLTDLSGAEAEFAESVRSRIAPSVLVGLILAKAAVAGERGVELELTEDTWLGDTPDKVQALTTILGNLVDNAFDAVSGPGVDPGAVPDSKSRGRVLVSIVEDDDGITVRVADNGPGIPVGAAERVFTDGFTTKPATGSMRRGLGLALVHRLVLRLGGSIAATEGPGAVFTVRLPKAAGDRGTSLSAGGGTRSV</sequence>
<dbReference type="InterPro" id="IPR039506">
    <property type="entry name" value="SPOB_a"/>
</dbReference>
<dbReference type="SMART" id="SM00387">
    <property type="entry name" value="HATPase_c"/>
    <property type="match status" value="1"/>
</dbReference>
<organism evidence="16 17">
    <name type="scientific">Catenulispora pinistramenti</name>
    <dbReference type="NCBI Taxonomy" id="2705254"/>
    <lineage>
        <taxon>Bacteria</taxon>
        <taxon>Bacillati</taxon>
        <taxon>Actinomycetota</taxon>
        <taxon>Actinomycetes</taxon>
        <taxon>Catenulisporales</taxon>
        <taxon>Catenulisporaceae</taxon>
        <taxon>Catenulispora</taxon>
    </lineage>
</organism>
<keyword evidence="6" id="KW-0808">Transferase</keyword>
<dbReference type="RefSeq" id="WP_212020670.1">
    <property type="nucleotide sequence ID" value="NZ_JAAFYZ010000284.1"/>
</dbReference>
<evidence type="ECO:0000259" key="15">
    <source>
        <dbReference type="PROSITE" id="PS50109"/>
    </source>
</evidence>
<dbReference type="Proteomes" id="UP000730482">
    <property type="component" value="Unassembled WGS sequence"/>
</dbReference>
<dbReference type="PANTHER" id="PTHR45436:SF5">
    <property type="entry name" value="SENSOR HISTIDINE KINASE TRCS"/>
    <property type="match status" value="1"/>
</dbReference>
<dbReference type="GO" id="GO:0016301">
    <property type="term" value="F:kinase activity"/>
    <property type="evidence" value="ECO:0007669"/>
    <property type="project" value="UniProtKB-KW"/>
</dbReference>
<name>A0ABS5L6F0_9ACTN</name>
<dbReference type="Pfam" id="PF00989">
    <property type="entry name" value="PAS"/>
    <property type="match status" value="1"/>
</dbReference>
<dbReference type="InterPro" id="IPR004358">
    <property type="entry name" value="Sig_transdc_His_kin-like_C"/>
</dbReference>
<keyword evidence="9 16" id="KW-0418">Kinase</keyword>
<reference evidence="16 17" key="1">
    <citation type="submission" date="2020-02" db="EMBL/GenBank/DDBJ databases">
        <title>Acidophilic actinobacteria isolated from forest soil.</title>
        <authorList>
            <person name="Golinska P."/>
        </authorList>
    </citation>
    <scope>NUCLEOTIDE SEQUENCE [LARGE SCALE GENOMIC DNA]</scope>
    <source>
        <strain evidence="16 17">NL8</strain>
    </source>
</reference>
<keyword evidence="11 14" id="KW-1133">Transmembrane helix</keyword>
<dbReference type="InterPro" id="IPR033463">
    <property type="entry name" value="sCache_3"/>
</dbReference>
<dbReference type="InterPro" id="IPR029151">
    <property type="entry name" value="Sensor-like_sf"/>
</dbReference>
<keyword evidence="4" id="KW-1003">Cell membrane</keyword>
<keyword evidence="8" id="KW-0547">Nucleotide-binding</keyword>
<evidence type="ECO:0000256" key="5">
    <source>
        <dbReference type="ARBA" id="ARBA00022553"/>
    </source>
</evidence>
<evidence type="ECO:0000256" key="6">
    <source>
        <dbReference type="ARBA" id="ARBA00022679"/>
    </source>
</evidence>
<dbReference type="SUPFAM" id="SSF55890">
    <property type="entry name" value="Sporulation response regulatory protein Spo0B"/>
    <property type="match status" value="1"/>
</dbReference>
<evidence type="ECO:0000256" key="11">
    <source>
        <dbReference type="ARBA" id="ARBA00022989"/>
    </source>
</evidence>
<evidence type="ECO:0000313" key="17">
    <source>
        <dbReference type="Proteomes" id="UP000730482"/>
    </source>
</evidence>
<dbReference type="Gene3D" id="3.30.450.20">
    <property type="entry name" value="PAS domain"/>
    <property type="match status" value="2"/>
</dbReference>
<dbReference type="SUPFAM" id="SSF103190">
    <property type="entry name" value="Sensory domain-like"/>
    <property type="match status" value="1"/>
</dbReference>
<keyword evidence="7 14" id="KW-0812">Transmembrane</keyword>
<dbReference type="InterPro" id="IPR016120">
    <property type="entry name" value="Sig_transdc_His_kin_SpoOB"/>
</dbReference>
<comment type="caution">
    <text evidence="16">The sequence shown here is derived from an EMBL/GenBank/DDBJ whole genome shotgun (WGS) entry which is preliminary data.</text>
</comment>
<evidence type="ECO:0000256" key="14">
    <source>
        <dbReference type="SAM" id="Phobius"/>
    </source>
</evidence>
<evidence type="ECO:0000256" key="7">
    <source>
        <dbReference type="ARBA" id="ARBA00022692"/>
    </source>
</evidence>
<dbReference type="PRINTS" id="PR00344">
    <property type="entry name" value="BCTRLSENSOR"/>
</dbReference>
<keyword evidence="10" id="KW-0067">ATP-binding</keyword>
<feature type="transmembrane region" description="Helical" evidence="14">
    <location>
        <begin position="12"/>
        <end position="34"/>
    </location>
</feature>
<dbReference type="PANTHER" id="PTHR45436">
    <property type="entry name" value="SENSOR HISTIDINE KINASE YKOH"/>
    <property type="match status" value="1"/>
</dbReference>
<dbReference type="EMBL" id="JAAFYZ010000284">
    <property type="protein sequence ID" value="MBS2553774.1"/>
    <property type="molecule type" value="Genomic_DNA"/>
</dbReference>
<keyword evidence="13 14" id="KW-0472">Membrane</keyword>
<dbReference type="Pfam" id="PF02518">
    <property type="entry name" value="HATPase_c"/>
    <property type="match status" value="1"/>
</dbReference>
<dbReference type="EC" id="2.7.13.3" evidence="3"/>
<evidence type="ECO:0000256" key="13">
    <source>
        <dbReference type="ARBA" id="ARBA00023136"/>
    </source>
</evidence>
<evidence type="ECO:0000256" key="3">
    <source>
        <dbReference type="ARBA" id="ARBA00012438"/>
    </source>
</evidence>
<dbReference type="PROSITE" id="PS50109">
    <property type="entry name" value="HIS_KIN"/>
    <property type="match status" value="1"/>
</dbReference>
<dbReference type="InterPro" id="IPR013767">
    <property type="entry name" value="PAS_fold"/>
</dbReference>
<dbReference type="Pfam" id="PF17203">
    <property type="entry name" value="sCache_3_2"/>
    <property type="match status" value="1"/>
</dbReference>